<dbReference type="PANTHER" id="PTHR46034">
    <property type="match status" value="1"/>
</dbReference>
<comment type="caution">
    <text evidence="3">The sequence shown here is derived from an EMBL/GenBank/DDBJ whole genome shotgun (WGS) entry which is preliminary data.</text>
</comment>
<dbReference type="InterPro" id="IPR006652">
    <property type="entry name" value="Kelch_1"/>
</dbReference>
<organism evidence="3 4">
    <name type="scientific">Coccomyxa viridis</name>
    <dbReference type="NCBI Taxonomy" id="1274662"/>
    <lineage>
        <taxon>Eukaryota</taxon>
        <taxon>Viridiplantae</taxon>
        <taxon>Chlorophyta</taxon>
        <taxon>core chlorophytes</taxon>
        <taxon>Trebouxiophyceae</taxon>
        <taxon>Trebouxiophyceae incertae sedis</taxon>
        <taxon>Coccomyxaceae</taxon>
        <taxon>Coccomyxa</taxon>
    </lineage>
</organism>
<dbReference type="PROSITE" id="PS51222">
    <property type="entry name" value="DCD"/>
    <property type="match status" value="1"/>
</dbReference>
<gene>
    <name evidence="3" type="primary">g3674</name>
    <name evidence="3" type="ORF">VP750_LOCUS3134</name>
</gene>
<dbReference type="SMART" id="SM00767">
    <property type="entry name" value="DCD"/>
    <property type="match status" value="1"/>
</dbReference>
<dbReference type="Pfam" id="PF01344">
    <property type="entry name" value="Kelch_1"/>
    <property type="match status" value="1"/>
</dbReference>
<feature type="compositionally biased region" description="Low complexity" evidence="1">
    <location>
        <begin position="209"/>
        <end position="227"/>
    </location>
</feature>
<sequence length="688" mass="72783">MPIFLYNYSTKQLHGIYESTTAGEWKLNPAGWTGNPDNTRTMYPCQVAVKPYNQCPPLDAAEHRPILKAAYFNNSSDPLARSKFSLEVTKSESVALCQAFDRKKAAAGGGNRSSQRPQPIPTPSAAPTAQRPPAAATASAPPPASAPAAAAQAPVQRPKAAETPSLKEEDFPALGGSNSRQSAWGKKPNVPKVDEDGFEMVVGKGKGQRGQAAAAHSSAAKSAAAEAPVSQPARQPPPQINTRPGARDSDTAKVPEAPSTPPPTQKDASTSFQGQGSATSASAPAPAASPVVSGGSAPDTTTAIAAVHAAVAGLDVAAADAIHDCFSVLTSHINRLEIDKTALAQALQASQADIAILRREQQRTRLEMAQLGQAAGVSISAEAPELQNMSSARPDKAILLLGGHDGQQWTTVMHLIYPELSAVQEYDQIPFAQGYGGSILLGRSIYVIGGGDGQAWNRTAFNFDLDSKDWFQVADMKEERGSLGVAEVGGLIYAIGGGRGGPRSINLDTVEVFTPEQNAWSQGPKLHEQRFTTSAAAINGAIYVTGGFNGTAYLTSAERLDPRVGAWQPVPEMPNKRGSHMSAVLGDSLYVMGGWDSEHYLDYVEVYDTRAGRWRSAPPMATPRAYGSSAVMDDKIYMIGGLSDAKHGVMENHATSIERFDPVSNKWEQVCEETPISRAFMSAVVVDV</sequence>
<dbReference type="InterPro" id="IPR015915">
    <property type="entry name" value="Kelch-typ_b-propeller"/>
</dbReference>
<dbReference type="SUPFAM" id="SSF117281">
    <property type="entry name" value="Kelch motif"/>
    <property type="match status" value="2"/>
</dbReference>
<evidence type="ECO:0000313" key="3">
    <source>
        <dbReference type="EMBL" id="CAL5221475.1"/>
    </source>
</evidence>
<dbReference type="SMART" id="SM00612">
    <property type="entry name" value="Kelch"/>
    <property type="match status" value="5"/>
</dbReference>
<evidence type="ECO:0000259" key="2">
    <source>
        <dbReference type="PROSITE" id="PS51222"/>
    </source>
</evidence>
<protein>
    <submittedName>
        <fullName evidence="3">G3674 protein</fullName>
    </submittedName>
</protein>
<name>A0ABP1FSD1_9CHLO</name>
<evidence type="ECO:0000256" key="1">
    <source>
        <dbReference type="SAM" id="MobiDB-lite"/>
    </source>
</evidence>
<feature type="compositionally biased region" description="Low complexity" evidence="1">
    <location>
        <begin position="146"/>
        <end position="158"/>
    </location>
</feature>
<accession>A0ABP1FSD1</accession>
<feature type="domain" description="DCD" evidence="2">
    <location>
        <begin position="1"/>
        <end position="102"/>
    </location>
</feature>
<dbReference type="Pfam" id="PF24681">
    <property type="entry name" value="Kelch_KLHDC2_KLHL20_DRC7"/>
    <property type="match status" value="1"/>
</dbReference>
<dbReference type="InterPro" id="IPR013989">
    <property type="entry name" value="Dev_and_cell_death_domain"/>
</dbReference>
<reference evidence="3 4" key="1">
    <citation type="submission" date="2024-06" db="EMBL/GenBank/DDBJ databases">
        <authorList>
            <person name="Kraege A."/>
            <person name="Thomma B."/>
        </authorList>
    </citation>
    <scope>NUCLEOTIDE SEQUENCE [LARGE SCALE GENOMIC DNA]</scope>
</reference>
<evidence type="ECO:0000313" key="4">
    <source>
        <dbReference type="Proteomes" id="UP001497392"/>
    </source>
</evidence>
<dbReference type="Pfam" id="PF10539">
    <property type="entry name" value="Dev_Cell_Death"/>
    <property type="match status" value="1"/>
</dbReference>
<feature type="compositionally biased region" description="Low complexity" evidence="1">
    <location>
        <begin position="271"/>
        <end position="297"/>
    </location>
</feature>
<dbReference type="Gene3D" id="2.120.10.80">
    <property type="entry name" value="Kelch-type beta propeller"/>
    <property type="match status" value="2"/>
</dbReference>
<proteinExistence type="predicted"/>
<feature type="region of interest" description="Disordered" evidence="1">
    <location>
        <begin position="104"/>
        <end position="297"/>
    </location>
</feature>
<dbReference type="EMBL" id="CAXHTA020000005">
    <property type="protein sequence ID" value="CAL5221475.1"/>
    <property type="molecule type" value="Genomic_DNA"/>
</dbReference>
<dbReference type="InterPro" id="IPR044832">
    <property type="entry name" value="NRP-like"/>
</dbReference>
<keyword evidence="4" id="KW-1185">Reference proteome</keyword>
<feature type="compositionally biased region" description="Low complexity" evidence="1">
    <location>
        <begin position="125"/>
        <end position="139"/>
    </location>
</feature>
<dbReference type="Proteomes" id="UP001497392">
    <property type="component" value="Unassembled WGS sequence"/>
</dbReference>
<dbReference type="PANTHER" id="PTHR46034:SF7">
    <property type="entry name" value="INFLUENZA VIRUS NS1A-BINDING PROTEIN"/>
    <property type="match status" value="1"/>
</dbReference>